<evidence type="ECO:0000256" key="7">
    <source>
        <dbReference type="ARBA" id="ARBA00023010"/>
    </source>
</evidence>
<dbReference type="InterPro" id="IPR048634">
    <property type="entry name" value="SecD_SecF_C"/>
</dbReference>
<accession>A0AAE3HKQ1</accession>
<reference evidence="11" key="1">
    <citation type="submission" date="2022-08" db="EMBL/GenBank/DDBJ databases">
        <title>Genomic Encyclopedia of Type Strains, Phase III (KMG-III): the genomes of soil and plant-associated and newly described type strains.</title>
        <authorList>
            <person name="Whitman W."/>
        </authorList>
    </citation>
    <scope>NUCLEOTIDE SEQUENCE</scope>
    <source>
        <strain evidence="11">HMT 1</strain>
    </source>
</reference>
<proteinExistence type="inferred from homology"/>
<evidence type="ECO:0000256" key="1">
    <source>
        <dbReference type="ARBA" id="ARBA00004651"/>
    </source>
</evidence>
<gene>
    <name evidence="9" type="primary">secF</name>
    <name evidence="11" type="ORF">J2T55_000210</name>
</gene>
<dbReference type="InterPro" id="IPR022813">
    <property type="entry name" value="SecD/SecF_arch_bac"/>
</dbReference>
<dbReference type="GO" id="GO:0043952">
    <property type="term" value="P:protein transport by the Sec complex"/>
    <property type="evidence" value="ECO:0007669"/>
    <property type="project" value="UniProtKB-UniRule"/>
</dbReference>
<dbReference type="InterPro" id="IPR022646">
    <property type="entry name" value="SecD/SecF_CS"/>
</dbReference>
<evidence type="ECO:0000259" key="10">
    <source>
        <dbReference type="Pfam" id="PF02355"/>
    </source>
</evidence>
<feature type="transmembrane region" description="Helical" evidence="9">
    <location>
        <begin position="240"/>
        <end position="258"/>
    </location>
</feature>
<keyword evidence="6 9" id="KW-1133">Transmembrane helix</keyword>
<comment type="subcellular location">
    <subcellularLocation>
        <location evidence="1 9">Cell membrane</location>
        <topology evidence="1 9">Multi-pass membrane protein</topology>
    </subcellularLocation>
</comment>
<keyword evidence="4 9" id="KW-0812">Transmembrane</keyword>
<evidence type="ECO:0000256" key="2">
    <source>
        <dbReference type="ARBA" id="ARBA00022448"/>
    </source>
</evidence>
<dbReference type="Gene3D" id="1.20.1640.10">
    <property type="entry name" value="Multidrug efflux transporter AcrB transmembrane domain"/>
    <property type="match status" value="1"/>
</dbReference>
<name>A0AAE3HKQ1_9GAMM</name>
<comment type="caution">
    <text evidence="11">The sequence shown here is derived from an EMBL/GenBank/DDBJ whole genome shotgun (WGS) entry which is preliminary data.</text>
</comment>
<comment type="subunit">
    <text evidence="9">Forms a complex with SecD. Part of the essential Sec protein translocation apparatus which comprises SecA, SecYEG and auxiliary proteins SecDF-YajC and YidC.</text>
</comment>
<dbReference type="EMBL" id="JANUCT010000001">
    <property type="protein sequence ID" value="MCS3902218.1"/>
    <property type="molecule type" value="Genomic_DNA"/>
</dbReference>
<feature type="transmembrane region" description="Helical" evidence="9">
    <location>
        <begin position="264"/>
        <end position="292"/>
    </location>
</feature>
<protein>
    <recommendedName>
        <fullName evidence="9">Protein-export membrane protein SecF</fullName>
    </recommendedName>
</protein>
<comment type="function">
    <text evidence="9">Part of the Sec protein translocase complex. Interacts with the SecYEG preprotein conducting channel. SecDF uses the proton motive force (PMF) to complete protein translocation after the ATP-dependent function of SecA.</text>
</comment>
<keyword evidence="8 9" id="KW-0472">Membrane</keyword>
<dbReference type="RefSeq" id="WP_259053648.1">
    <property type="nucleotide sequence ID" value="NZ_JANUCT010000001.1"/>
</dbReference>
<feature type="transmembrane region" description="Helical" evidence="9">
    <location>
        <begin position="20"/>
        <end position="39"/>
    </location>
</feature>
<dbReference type="NCBIfam" id="TIGR00916">
    <property type="entry name" value="2A0604s01"/>
    <property type="match status" value="1"/>
</dbReference>
<feature type="domain" description="Protein export membrane protein SecD/SecF C-terminal" evidence="10">
    <location>
        <begin position="106"/>
        <end position="288"/>
    </location>
</feature>
<dbReference type="Pfam" id="PF07549">
    <property type="entry name" value="Sec_GG"/>
    <property type="match status" value="1"/>
</dbReference>
<evidence type="ECO:0000256" key="8">
    <source>
        <dbReference type="ARBA" id="ARBA00023136"/>
    </source>
</evidence>
<evidence type="ECO:0000256" key="5">
    <source>
        <dbReference type="ARBA" id="ARBA00022927"/>
    </source>
</evidence>
<keyword evidence="3 9" id="KW-1003">Cell membrane</keyword>
<dbReference type="SUPFAM" id="SSF82866">
    <property type="entry name" value="Multidrug efflux transporter AcrB transmembrane domain"/>
    <property type="match status" value="1"/>
</dbReference>
<dbReference type="NCBIfam" id="TIGR00966">
    <property type="entry name" value="transloc_SecF"/>
    <property type="match status" value="1"/>
</dbReference>
<dbReference type="GO" id="GO:0005886">
    <property type="term" value="C:plasma membrane"/>
    <property type="evidence" value="ECO:0007669"/>
    <property type="project" value="UniProtKB-SubCell"/>
</dbReference>
<evidence type="ECO:0000256" key="6">
    <source>
        <dbReference type="ARBA" id="ARBA00022989"/>
    </source>
</evidence>
<dbReference type="GO" id="GO:0065002">
    <property type="term" value="P:intracellular protein transmembrane transport"/>
    <property type="evidence" value="ECO:0007669"/>
    <property type="project" value="UniProtKB-UniRule"/>
</dbReference>
<keyword evidence="2 9" id="KW-0813">Transport</keyword>
<dbReference type="GO" id="GO:0015450">
    <property type="term" value="F:protein-transporting ATPase activity"/>
    <property type="evidence" value="ECO:0007669"/>
    <property type="project" value="InterPro"/>
</dbReference>
<comment type="similarity">
    <text evidence="9">Belongs to the SecD/SecF family. SecF subfamily.</text>
</comment>
<sequence>MEFFKRATHIDFLGQRRIAAVLSAVLILVSVGSLAIRGLNLGVDFTGGTLVEVGYSAATEPQTTRDALAGTEFADAQVQAYGSTRDILIRVAPRADTSSAEVSNQVIQTLRSAGQDVELRRVEFVGPQVGEELTEDGGLAMLYALFGILIYVGLRFETRLAVGSVAALLHDVVLIIGFFSLTQLTFDLTVLAAILAVIGYSLNDTIVVFDRVRENFRILRERPPVEVFNIALNNTLSRTIMTGVTTLLVLFALFIFGGETLRGFSLALILGVIVGTYSSIYVAGATSLVLGVSKQDLMPVAKEGAEVDDRP</sequence>
<feature type="transmembrane region" description="Helical" evidence="9">
    <location>
        <begin position="137"/>
        <end position="154"/>
    </location>
</feature>
<dbReference type="HAMAP" id="MF_01464_B">
    <property type="entry name" value="SecF_B"/>
    <property type="match status" value="1"/>
</dbReference>
<dbReference type="Pfam" id="PF02355">
    <property type="entry name" value="SecD_SecF_C"/>
    <property type="match status" value="1"/>
</dbReference>
<organism evidence="11 12">
    <name type="scientific">Methylohalomonas lacus</name>
    <dbReference type="NCBI Taxonomy" id="398773"/>
    <lineage>
        <taxon>Bacteria</taxon>
        <taxon>Pseudomonadati</taxon>
        <taxon>Pseudomonadota</taxon>
        <taxon>Gammaproteobacteria</taxon>
        <taxon>Methylohalomonadales</taxon>
        <taxon>Methylohalomonadaceae</taxon>
        <taxon>Methylohalomonas</taxon>
    </lineage>
</organism>
<evidence type="ECO:0000256" key="3">
    <source>
        <dbReference type="ARBA" id="ARBA00022475"/>
    </source>
</evidence>
<dbReference type="InterPro" id="IPR055344">
    <property type="entry name" value="SecD_SecF_C_bact"/>
</dbReference>
<evidence type="ECO:0000313" key="12">
    <source>
        <dbReference type="Proteomes" id="UP001204445"/>
    </source>
</evidence>
<dbReference type="PRINTS" id="PR01755">
    <property type="entry name" value="SECFTRNLCASE"/>
</dbReference>
<keyword evidence="5 9" id="KW-0653">Protein transport</keyword>
<dbReference type="GO" id="GO:0006605">
    <property type="term" value="P:protein targeting"/>
    <property type="evidence" value="ECO:0007669"/>
    <property type="project" value="UniProtKB-UniRule"/>
</dbReference>
<keyword evidence="7 9" id="KW-0811">Translocation</keyword>
<feature type="transmembrane region" description="Helical" evidence="9">
    <location>
        <begin position="161"/>
        <end position="182"/>
    </location>
</feature>
<evidence type="ECO:0000256" key="4">
    <source>
        <dbReference type="ARBA" id="ARBA00022692"/>
    </source>
</evidence>
<evidence type="ECO:0000313" key="11">
    <source>
        <dbReference type="EMBL" id="MCS3902218.1"/>
    </source>
</evidence>
<keyword evidence="12" id="KW-1185">Reference proteome</keyword>
<dbReference type="PANTHER" id="PTHR30081">
    <property type="entry name" value="PROTEIN-EXPORT MEMBRANE PROTEIN SEC"/>
    <property type="match status" value="1"/>
</dbReference>
<dbReference type="InterPro" id="IPR005665">
    <property type="entry name" value="SecF_bac"/>
</dbReference>
<dbReference type="InterPro" id="IPR022645">
    <property type="entry name" value="SecD/SecF_bac"/>
</dbReference>
<dbReference type="AlphaFoldDB" id="A0AAE3HKQ1"/>
<feature type="transmembrane region" description="Helical" evidence="9">
    <location>
        <begin position="188"/>
        <end position="209"/>
    </location>
</feature>
<evidence type="ECO:0000256" key="9">
    <source>
        <dbReference type="HAMAP-Rule" id="MF_01464"/>
    </source>
</evidence>
<dbReference type="Proteomes" id="UP001204445">
    <property type="component" value="Unassembled WGS sequence"/>
</dbReference>
<dbReference type="PANTHER" id="PTHR30081:SF8">
    <property type="entry name" value="PROTEIN TRANSLOCASE SUBUNIT SECF"/>
    <property type="match status" value="1"/>
</dbReference>